<dbReference type="AlphaFoldDB" id="A0AAV7V076"/>
<sequence>MIFQKAGGQRHGEQRIACRRSGSVSASGSDSSASGSYIQVTRFLDPHQDSFQEAYSTEAVILSIVGNMKAEVDRGTTQALVLLDPSAAFDTVNHELLTERVEAAGLPTWRLTGLPPS</sequence>
<feature type="region of interest" description="Disordered" evidence="1">
    <location>
        <begin position="1"/>
        <end position="34"/>
    </location>
</feature>
<organism evidence="2 3">
    <name type="scientific">Pleurodeles waltl</name>
    <name type="common">Iberian ribbed newt</name>
    <dbReference type="NCBI Taxonomy" id="8319"/>
    <lineage>
        <taxon>Eukaryota</taxon>
        <taxon>Metazoa</taxon>
        <taxon>Chordata</taxon>
        <taxon>Craniata</taxon>
        <taxon>Vertebrata</taxon>
        <taxon>Euteleostomi</taxon>
        <taxon>Amphibia</taxon>
        <taxon>Batrachia</taxon>
        <taxon>Caudata</taxon>
        <taxon>Salamandroidea</taxon>
        <taxon>Salamandridae</taxon>
        <taxon>Pleurodelinae</taxon>
        <taxon>Pleurodeles</taxon>
    </lineage>
</organism>
<dbReference type="EMBL" id="JANPWB010000004">
    <property type="protein sequence ID" value="KAJ1193307.1"/>
    <property type="molecule type" value="Genomic_DNA"/>
</dbReference>
<evidence type="ECO:0000256" key="1">
    <source>
        <dbReference type="SAM" id="MobiDB-lite"/>
    </source>
</evidence>
<protein>
    <recommendedName>
        <fullName evidence="4">Reverse transcriptase domain-containing protein</fullName>
    </recommendedName>
</protein>
<proteinExistence type="predicted"/>
<accession>A0AAV7V076</accession>
<dbReference type="Proteomes" id="UP001066276">
    <property type="component" value="Chromosome 2_2"/>
</dbReference>
<evidence type="ECO:0008006" key="4">
    <source>
        <dbReference type="Google" id="ProtNLM"/>
    </source>
</evidence>
<feature type="compositionally biased region" description="Low complexity" evidence="1">
    <location>
        <begin position="21"/>
        <end position="34"/>
    </location>
</feature>
<evidence type="ECO:0000313" key="2">
    <source>
        <dbReference type="EMBL" id="KAJ1193307.1"/>
    </source>
</evidence>
<comment type="caution">
    <text evidence="2">The sequence shown here is derived from an EMBL/GenBank/DDBJ whole genome shotgun (WGS) entry which is preliminary data.</text>
</comment>
<name>A0AAV7V076_PLEWA</name>
<evidence type="ECO:0000313" key="3">
    <source>
        <dbReference type="Proteomes" id="UP001066276"/>
    </source>
</evidence>
<reference evidence="2" key="1">
    <citation type="journal article" date="2022" name="bioRxiv">
        <title>Sequencing and chromosome-scale assembly of the giantPleurodeles waltlgenome.</title>
        <authorList>
            <person name="Brown T."/>
            <person name="Elewa A."/>
            <person name="Iarovenko S."/>
            <person name="Subramanian E."/>
            <person name="Araus A.J."/>
            <person name="Petzold A."/>
            <person name="Susuki M."/>
            <person name="Suzuki K.-i.T."/>
            <person name="Hayashi T."/>
            <person name="Toyoda A."/>
            <person name="Oliveira C."/>
            <person name="Osipova E."/>
            <person name="Leigh N.D."/>
            <person name="Simon A."/>
            <person name="Yun M.H."/>
        </authorList>
    </citation>
    <scope>NUCLEOTIDE SEQUENCE</scope>
    <source>
        <strain evidence="2">20211129_DDA</strain>
        <tissue evidence="2">Liver</tissue>
    </source>
</reference>
<keyword evidence="3" id="KW-1185">Reference proteome</keyword>
<gene>
    <name evidence="2" type="ORF">NDU88_002606</name>
</gene>